<evidence type="ECO:0000313" key="2">
    <source>
        <dbReference type="EMBL" id="MEH8018214.1"/>
    </source>
</evidence>
<feature type="signal peptide" evidence="1">
    <location>
        <begin position="1"/>
        <end position="19"/>
    </location>
</feature>
<keyword evidence="3" id="KW-1185">Reference proteome</keyword>
<organism evidence="2 3">
    <name type="scientific">Rheinheimera muenzenbergensis</name>
    <dbReference type="NCBI Taxonomy" id="1193628"/>
    <lineage>
        <taxon>Bacteria</taxon>
        <taxon>Pseudomonadati</taxon>
        <taxon>Pseudomonadota</taxon>
        <taxon>Gammaproteobacteria</taxon>
        <taxon>Chromatiales</taxon>
        <taxon>Chromatiaceae</taxon>
        <taxon>Rheinheimera</taxon>
    </lineage>
</organism>
<name>A0ABU8C8X3_9GAMM</name>
<proteinExistence type="predicted"/>
<accession>A0ABU8C8X3</accession>
<dbReference type="RefSeq" id="WP_335736622.1">
    <property type="nucleotide sequence ID" value="NZ_JALAAR010000011.1"/>
</dbReference>
<dbReference type="PROSITE" id="PS51257">
    <property type="entry name" value="PROKAR_LIPOPROTEIN"/>
    <property type="match status" value="1"/>
</dbReference>
<feature type="chain" id="PRO_5045374599" evidence="1">
    <location>
        <begin position="20"/>
        <end position="174"/>
    </location>
</feature>
<dbReference type="EMBL" id="JALAAR010000011">
    <property type="protein sequence ID" value="MEH8018214.1"/>
    <property type="molecule type" value="Genomic_DNA"/>
</dbReference>
<keyword evidence="1" id="KW-0732">Signal</keyword>
<evidence type="ECO:0000256" key="1">
    <source>
        <dbReference type="SAM" id="SignalP"/>
    </source>
</evidence>
<reference evidence="2 3" key="1">
    <citation type="journal article" date="2023" name="Ecotoxicol. Environ. Saf.">
        <title>Mercury remediation potential of mercury-resistant strain Rheinheimera metallidurans sp. nov. isolated from a municipal waste dumping site.</title>
        <authorList>
            <person name="Yadav V."/>
            <person name="Manjhi A."/>
            <person name="Vadakedath N."/>
        </authorList>
    </citation>
    <scope>NUCLEOTIDE SEQUENCE [LARGE SCALE GENOMIC DNA]</scope>
    <source>
        <strain evidence="2 3">E-49</strain>
    </source>
</reference>
<dbReference type="Proteomes" id="UP001375382">
    <property type="component" value="Unassembled WGS sequence"/>
</dbReference>
<comment type="caution">
    <text evidence="2">The sequence shown here is derived from an EMBL/GenBank/DDBJ whole genome shotgun (WGS) entry which is preliminary data.</text>
</comment>
<sequence>MRFWIILLVGLLASCTTTQQESQANKETNQELPDSKKVYFFQHRLLPEWTFTSNGNFFNDLVQGDLTKLKAAATDIISKDYANMIKTEVVNNQHAVLIAFPQPRGMADCFYILIVKKNDDFAFYTYEKTMSFEQNDPVRGVVGMWSKEGSHGNLGPRTYTSASDFIQDVLSNNG</sequence>
<protein>
    <submittedName>
        <fullName evidence="2">Uncharacterized protein</fullName>
    </submittedName>
</protein>
<gene>
    <name evidence="2" type="ORF">MN202_13315</name>
</gene>
<evidence type="ECO:0000313" key="3">
    <source>
        <dbReference type="Proteomes" id="UP001375382"/>
    </source>
</evidence>